<sequence>MSAHPGDTKDRRIPVGISACLLGSPVRHDGGHKHSRYCTEVLGRYFQFHSLCPEMGAGMSAPRQAMRLVEIDGQIRLRATRGEKDFTALMHGFIDQELEHLAHLRGFVLMAKSPSCGMERIRVYRADGEVARRDASGLFAAALAGRFPLMPLEEEGRLNDDGLRENFVERVFVYDDWCRLQEGGLTAEGLLAFHRRHKFQLLAHCQSTYRRVGPLLSDLKRQPLPVIAEEYITQVMPALARRVSRGSHVNTMLHLTGFLREALSAEDRRLIHQQIEAYQRGEVPLVVPMTMLRGAQSKVEQPYLATQEYLRPYPDALGLRNRL</sequence>
<dbReference type="InterPro" id="IPR017087">
    <property type="entry name" value="UCP037004"/>
</dbReference>
<evidence type="ECO:0000313" key="3">
    <source>
        <dbReference type="Proteomes" id="UP001107961"/>
    </source>
</evidence>
<organism evidence="2 3">
    <name type="scientific">Alloalcanivorax xenomutans</name>
    <dbReference type="NCBI Taxonomy" id="1094342"/>
    <lineage>
        <taxon>Bacteria</taxon>
        <taxon>Pseudomonadati</taxon>
        <taxon>Pseudomonadota</taxon>
        <taxon>Gammaproteobacteria</taxon>
        <taxon>Oceanospirillales</taxon>
        <taxon>Alcanivoracaceae</taxon>
        <taxon>Alloalcanivorax</taxon>
    </lineage>
</organism>
<protein>
    <submittedName>
        <fullName evidence="2">DUF523 and DUF1722 domain-containing protein</fullName>
    </submittedName>
</protein>
<dbReference type="Pfam" id="PF08349">
    <property type="entry name" value="DUF1722"/>
    <property type="match status" value="1"/>
</dbReference>
<dbReference type="Proteomes" id="UP001107961">
    <property type="component" value="Unassembled WGS sequence"/>
</dbReference>
<reference evidence="2" key="1">
    <citation type="submission" date="2022-01" db="EMBL/GenBank/DDBJ databases">
        <authorList>
            <person name="Karlyshev A.V."/>
            <person name="Jaspars M."/>
        </authorList>
    </citation>
    <scope>NUCLEOTIDE SEQUENCE</scope>
    <source>
        <strain evidence="2">AGSA3-2</strain>
    </source>
</reference>
<keyword evidence="3" id="KW-1185">Reference proteome</keyword>
<dbReference type="RefSeq" id="WP_055100237.1">
    <property type="nucleotide sequence ID" value="NZ_CBDDTQ010000003.1"/>
</dbReference>
<dbReference type="Pfam" id="PF04463">
    <property type="entry name" value="2-thiour_desulf"/>
    <property type="match status" value="1"/>
</dbReference>
<name>A0A9Q3W925_9GAMM</name>
<comment type="caution">
    <text evidence="2">The sequence shown here is derived from an EMBL/GenBank/DDBJ whole genome shotgun (WGS) entry which is preliminary data.</text>
</comment>
<gene>
    <name evidence="2" type="ORF">LZG35_19120</name>
</gene>
<dbReference type="InterPro" id="IPR013560">
    <property type="entry name" value="DUF1722"/>
</dbReference>
<dbReference type="PANTHER" id="PTHR30087">
    <property type="entry name" value="INNER MEMBRANE PROTEIN"/>
    <property type="match status" value="1"/>
</dbReference>
<evidence type="ECO:0000259" key="1">
    <source>
        <dbReference type="Pfam" id="PF08349"/>
    </source>
</evidence>
<dbReference type="AlphaFoldDB" id="A0A9Q3W925"/>
<proteinExistence type="predicted"/>
<dbReference type="EMBL" id="JAJVKT010000029">
    <property type="protein sequence ID" value="MCE7510754.1"/>
    <property type="molecule type" value="Genomic_DNA"/>
</dbReference>
<feature type="domain" description="DUF1722" evidence="1">
    <location>
        <begin position="198"/>
        <end position="314"/>
    </location>
</feature>
<dbReference type="PANTHER" id="PTHR30087:SF0">
    <property type="entry name" value="INNER MEMBRANE PROTEIN"/>
    <property type="match status" value="1"/>
</dbReference>
<dbReference type="KEGG" id="axe:P40_00525"/>
<accession>A0A9Q3W925</accession>
<evidence type="ECO:0000313" key="2">
    <source>
        <dbReference type="EMBL" id="MCE7510754.1"/>
    </source>
</evidence>
<dbReference type="PIRSF" id="PIRSF037004">
    <property type="entry name" value="UCP037004"/>
    <property type="match status" value="1"/>
</dbReference>
<dbReference type="InterPro" id="IPR007553">
    <property type="entry name" value="2-thiour_desulf"/>
</dbReference>